<organism evidence="5 6">
    <name type="scientific">Sphingomonas ginkgonis</name>
    <dbReference type="NCBI Taxonomy" id="2315330"/>
    <lineage>
        <taxon>Bacteria</taxon>
        <taxon>Pseudomonadati</taxon>
        <taxon>Pseudomonadota</taxon>
        <taxon>Alphaproteobacteria</taxon>
        <taxon>Sphingomonadales</taxon>
        <taxon>Sphingomonadaceae</taxon>
        <taxon>Sphingomonas</taxon>
    </lineage>
</organism>
<protein>
    <submittedName>
        <fullName evidence="5">Glycoside hydrolase family 5 protein</fullName>
    </submittedName>
</protein>
<dbReference type="PANTHER" id="PTHR34142:SF1">
    <property type="entry name" value="GLYCOSIDE HYDROLASE FAMILY 5 DOMAIN-CONTAINING PROTEIN"/>
    <property type="match status" value="1"/>
</dbReference>
<comment type="caution">
    <text evidence="5">The sequence shown here is derived from an EMBL/GenBank/DDBJ whole genome shotgun (WGS) entry which is preliminary data.</text>
</comment>
<dbReference type="GO" id="GO:0009251">
    <property type="term" value="P:glucan catabolic process"/>
    <property type="evidence" value="ECO:0007669"/>
    <property type="project" value="TreeGrafter"/>
</dbReference>
<keyword evidence="2 3" id="KW-0326">Glycosidase</keyword>
<dbReference type="Gene3D" id="3.20.20.80">
    <property type="entry name" value="Glycosidases"/>
    <property type="match status" value="1"/>
</dbReference>
<dbReference type="EMBL" id="RWJF01000001">
    <property type="protein sequence ID" value="RST32320.1"/>
    <property type="molecule type" value="Genomic_DNA"/>
</dbReference>
<name>A0A429VEB3_9SPHN</name>
<dbReference type="GO" id="GO:0004553">
    <property type="term" value="F:hydrolase activity, hydrolyzing O-glycosyl compounds"/>
    <property type="evidence" value="ECO:0007669"/>
    <property type="project" value="InterPro"/>
</dbReference>
<sequence>MTAALALGAVGGSAGAQGAAGAPLRYTGVNLSSAEYNADKLPGEAGKDYVYPGTGTAAPFLAAGMNAVRVPVLWERLQPQPMGPLDPAELGRLDTAVRELGAFQLFVIDIHNYARYRGKLLAADDRSLTDLWHRLAEHYRGNDRVAFGLMNEPHDISALDWRAIAERSVAAIRSAGARNLVLVPGTSWSGGHSWTIGNEGSNAAAFAGFRDPGNRFAFDIHQYLDADSSGTKKECAGAKVGRERLAAVTAWMRREHAVGWLGEFGASSEPTCLAALGDMLQYMQSNGDAWLGWTYWAGGDWWGSYPLSIQPEGGRDKPQMGVLKRYLKGAAAR</sequence>
<gene>
    <name evidence="5" type="ORF">HMF7854_15125</name>
</gene>
<dbReference type="SUPFAM" id="SSF51445">
    <property type="entry name" value="(Trans)glycosidases"/>
    <property type="match status" value="1"/>
</dbReference>
<dbReference type="InterPro" id="IPR017853">
    <property type="entry name" value="GH"/>
</dbReference>
<keyword evidence="1 3" id="KW-0378">Hydrolase</keyword>
<dbReference type="PROSITE" id="PS00659">
    <property type="entry name" value="GLYCOSYL_HYDROL_F5"/>
    <property type="match status" value="1"/>
</dbReference>
<dbReference type="InterPro" id="IPR018087">
    <property type="entry name" value="Glyco_hydro_5_CS"/>
</dbReference>
<evidence type="ECO:0000259" key="4">
    <source>
        <dbReference type="Pfam" id="PF00150"/>
    </source>
</evidence>
<evidence type="ECO:0000256" key="1">
    <source>
        <dbReference type="ARBA" id="ARBA00022801"/>
    </source>
</evidence>
<dbReference type="Pfam" id="PF00150">
    <property type="entry name" value="Cellulase"/>
    <property type="match status" value="1"/>
</dbReference>
<dbReference type="InterPro" id="IPR001547">
    <property type="entry name" value="Glyco_hydro_5"/>
</dbReference>
<dbReference type="OrthoDB" id="6769681at2"/>
<keyword evidence="6" id="KW-1185">Reference proteome</keyword>
<evidence type="ECO:0000313" key="5">
    <source>
        <dbReference type="EMBL" id="RST32320.1"/>
    </source>
</evidence>
<accession>A0A429VEB3</accession>
<dbReference type="AlphaFoldDB" id="A0A429VEB3"/>
<dbReference type="PANTHER" id="PTHR34142">
    <property type="entry name" value="ENDO-BETA-1,4-GLUCANASE A"/>
    <property type="match status" value="1"/>
</dbReference>
<evidence type="ECO:0000256" key="3">
    <source>
        <dbReference type="RuleBase" id="RU361153"/>
    </source>
</evidence>
<comment type="similarity">
    <text evidence="3">Belongs to the glycosyl hydrolase 5 (cellulase A) family.</text>
</comment>
<evidence type="ECO:0000256" key="2">
    <source>
        <dbReference type="ARBA" id="ARBA00023295"/>
    </source>
</evidence>
<feature type="domain" description="Glycoside hydrolase family 5" evidence="4">
    <location>
        <begin position="40"/>
        <end position="297"/>
    </location>
</feature>
<reference evidence="5 6" key="1">
    <citation type="submission" date="2018-12" db="EMBL/GenBank/DDBJ databases">
        <title>Sphingomonas sp. HMF7854 Genome sequencing and assembly.</title>
        <authorList>
            <person name="Cha I."/>
            <person name="Kang H."/>
            <person name="Kim H."/>
            <person name="Kang J."/>
            <person name="Joh K."/>
        </authorList>
    </citation>
    <scope>NUCLEOTIDE SEQUENCE [LARGE SCALE GENOMIC DNA]</scope>
    <source>
        <strain evidence="5 6">HMF7854</strain>
    </source>
</reference>
<proteinExistence type="inferred from homology"/>
<dbReference type="Proteomes" id="UP000274661">
    <property type="component" value="Unassembled WGS sequence"/>
</dbReference>
<evidence type="ECO:0000313" key="6">
    <source>
        <dbReference type="Proteomes" id="UP000274661"/>
    </source>
</evidence>